<organism evidence="1 2">
    <name type="scientific">Cichorium intybus</name>
    <name type="common">Chicory</name>
    <dbReference type="NCBI Taxonomy" id="13427"/>
    <lineage>
        <taxon>Eukaryota</taxon>
        <taxon>Viridiplantae</taxon>
        <taxon>Streptophyta</taxon>
        <taxon>Embryophyta</taxon>
        <taxon>Tracheophyta</taxon>
        <taxon>Spermatophyta</taxon>
        <taxon>Magnoliopsida</taxon>
        <taxon>eudicotyledons</taxon>
        <taxon>Gunneridae</taxon>
        <taxon>Pentapetalae</taxon>
        <taxon>asterids</taxon>
        <taxon>campanulids</taxon>
        <taxon>Asterales</taxon>
        <taxon>Asteraceae</taxon>
        <taxon>Cichorioideae</taxon>
        <taxon>Cichorieae</taxon>
        <taxon>Cichoriinae</taxon>
        <taxon>Cichorium</taxon>
    </lineage>
</organism>
<evidence type="ECO:0000313" key="1">
    <source>
        <dbReference type="EMBL" id="KAI3740182.1"/>
    </source>
</evidence>
<comment type="caution">
    <text evidence="1">The sequence shown here is derived from an EMBL/GenBank/DDBJ whole genome shotgun (WGS) entry which is preliminary data.</text>
</comment>
<dbReference type="Proteomes" id="UP001055811">
    <property type="component" value="Linkage Group LG05"/>
</dbReference>
<protein>
    <submittedName>
        <fullName evidence="1">Uncharacterized protein</fullName>
    </submittedName>
</protein>
<accession>A0ACB9D0R3</accession>
<evidence type="ECO:0000313" key="2">
    <source>
        <dbReference type="Proteomes" id="UP001055811"/>
    </source>
</evidence>
<sequence>MHIRKDPSFFFTNKTGAPQGEKLGLMNPLLSSSFSWLDNSCISAGANRYGAFATGVAPGIKSILNSTCHAGGTPGRSSGNTSGKSQTSGISLMFFTSFFSSTTWARKAWYIFCRYF</sequence>
<keyword evidence="2" id="KW-1185">Reference proteome</keyword>
<name>A0ACB9D0R3_CICIN</name>
<gene>
    <name evidence="1" type="ORF">L2E82_30604</name>
</gene>
<reference evidence="1 2" key="2">
    <citation type="journal article" date="2022" name="Mol. Ecol. Resour.">
        <title>The genomes of chicory, endive, great burdock and yacon provide insights into Asteraceae paleo-polyploidization history and plant inulin production.</title>
        <authorList>
            <person name="Fan W."/>
            <person name="Wang S."/>
            <person name="Wang H."/>
            <person name="Wang A."/>
            <person name="Jiang F."/>
            <person name="Liu H."/>
            <person name="Zhao H."/>
            <person name="Xu D."/>
            <person name="Zhang Y."/>
        </authorList>
    </citation>
    <scope>NUCLEOTIDE SEQUENCE [LARGE SCALE GENOMIC DNA]</scope>
    <source>
        <strain evidence="2">cv. Punajuju</strain>
        <tissue evidence="1">Leaves</tissue>
    </source>
</reference>
<reference evidence="2" key="1">
    <citation type="journal article" date="2022" name="Mol. Ecol. Resour.">
        <title>The genomes of chicory, endive, great burdock and yacon provide insights into Asteraceae palaeo-polyploidization history and plant inulin production.</title>
        <authorList>
            <person name="Fan W."/>
            <person name="Wang S."/>
            <person name="Wang H."/>
            <person name="Wang A."/>
            <person name="Jiang F."/>
            <person name="Liu H."/>
            <person name="Zhao H."/>
            <person name="Xu D."/>
            <person name="Zhang Y."/>
        </authorList>
    </citation>
    <scope>NUCLEOTIDE SEQUENCE [LARGE SCALE GENOMIC DNA]</scope>
    <source>
        <strain evidence="2">cv. Punajuju</strain>
    </source>
</reference>
<dbReference type="EMBL" id="CM042013">
    <property type="protein sequence ID" value="KAI3740182.1"/>
    <property type="molecule type" value="Genomic_DNA"/>
</dbReference>
<proteinExistence type="predicted"/>